<protein>
    <recommendedName>
        <fullName evidence="1">DUF7025 domain-containing protein</fullName>
    </recommendedName>
</protein>
<dbReference type="Pfam" id="PF22942">
    <property type="entry name" value="DUF7025"/>
    <property type="match status" value="1"/>
</dbReference>
<dbReference type="OrthoDB" id="10042665at2759"/>
<keyword evidence="3" id="KW-1185">Reference proteome</keyword>
<feature type="domain" description="DUF7025" evidence="1">
    <location>
        <begin position="13"/>
        <end position="54"/>
    </location>
</feature>
<name>A0A6A6NZR3_9PEZI</name>
<sequence length="224" mass="25221">MLLLYFRKISRSTGEHVNFDGDIFSFSDIAVEIKSFKGARRITSLPCYPIGYHRDKESIERQLINHGRKFTELAGLKYKSYTSNPELGLARRNDREFELKCEQRSSSMRSLRLGSASTSSQRVAQALVEVYTIDLPERTRTPKIGLSEHRFSPHVLIDQPTDARASTTNGNLRCGEAPLESHTVVANILWGRKSLISPRCGRVVSEGSRFNTPGSQNWAPSHPV</sequence>
<dbReference type="EMBL" id="MU001681">
    <property type="protein sequence ID" value="KAF2457245.1"/>
    <property type="molecule type" value="Genomic_DNA"/>
</dbReference>
<evidence type="ECO:0000259" key="1">
    <source>
        <dbReference type="Pfam" id="PF22942"/>
    </source>
</evidence>
<evidence type="ECO:0000313" key="3">
    <source>
        <dbReference type="Proteomes" id="UP000799766"/>
    </source>
</evidence>
<dbReference type="PANTHER" id="PTHR46411:SF3">
    <property type="entry name" value="AAA+ ATPASE DOMAIN-CONTAINING PROTEIN"/>
    <property type="match status" value="1"/>
</dbReference>
<evidence type="ECO:0000313" key="2">
    <source>
        <dbReference type="EMBL" id="KAF2457245.1"/>
    </source>
</evidence>
<proteinExistence type="predicted"/>
<organism evidence="2 3">
    <name type="scientific">Lineolata rhizophorae</name>
    <dbReference type="NCBI Taxonomy" id="578093"/>
    <lineage>
        <taxon>Eukaryota</taxon>
        <taxon>Fungi</taxon>
        <taxon>Dikarya</taxon>
        <taxon>Ascomycota</taxon>
        <taxon>Pezizomycotina</taxon>
        <taxon>Dothideomycetes</taxon>
        <taxon>Dothideomycetes incertae sedis</taxon>
        <taxon>Lineolatales</taxon>
        <taxon>Lineolataceae</taxon>
        <taxon>Lineolata</taxon>
    </lineage>
</organism>
<dbReference type="InterPro" id="IPR054289">
    <property type="entry name" value="DUF7025"/>
</dbReference>
<reference evidence="2" key="1">
    <citation type="journal article" date="2020" name="Stud. Mycol.">
        <title>101 Dothideomycetes genomes: a test case for predicting lifestyles and emergence of pathogens.</title>
        <authorList>
            <person name="Haridas S."/>
            <person name="Albert R."/>
            <person name="Binder M."/>
            <person name="Bloem J."/>
            <person name="Labutti K."/>
            <person name="Salamov A."/>
            <person name="Andreopoulos B."/>
            <person name="Baker S."/>
            <person name="Barry K."/>
            <person name="Bills G."/>
            <person name="Bluhm B."/>
            <person name="Cannon C."/>
            <person name="Castanera R."/>
            <person name="Culley D."/>
            <person name="Daum C."/>
            <person name="Ezra D."/>
            <person name="Gonzalez J."/>
            <person name="Henrissat B."/>
            <person name="Kuo A."/>
            <person name="Liang C."/>
            <person name="Lipzen A."/>
            <person name="Lutzoni F."/>
            <person name="Magnuson J."/>
            <person name="Mondo S."/>
            <person name="Nolan M."/>
            <person name="Ohm R."/>
            <person name="Pangilinan J."/>
            <person name="Park H.-J."/>
            <person name="Ramirez L."/>
            <person name="Alfaro M."/>
            <person name="Sun H."/>
            <person name="Tritt A."/>
            <person name="Yoshinaga Y."/>
            <person name="Zwiers L.-H."/>
            <person name="Turgeon B."/>
            <person name="Goodwin S."/>
            <person name="Spatafora J."/>
            <person name="Crous P."/>
            <person name="Grigoriev I."/>
        </authorList>
    </citation>
    <scope>NUCLEOTIDE SEQUENCE</scope>
    <source>
        <strain evidence="2">ATCC 16933</strain>
    </source>
</reference>
<accession>A0A6A6NZR3</accession>
<dbReference type="AlphaFoldDB" id="A0A6A6NZR3"/>
<gene>
    <name evidence="2" type="ORF">BDY21DRAFT_364147</name>
</gene>
<dbReference type="Proteomes" id="UP000799766">
    <property type="component" value="Unassembled WGS sequence"/>
</dbReference>
<dbReference type="PANTHER" id="PTHR46411">
    <property type="entry name" value="FAMILY ATPASE, PUTATIVE-RELATED"/>
    <property type="match status" value="1"/>
</dbReference>